<sequence length="306" mass="34015">MAAVGLSALRALKRLCCVAVFLSQLYVLSGRGSLSLEHSHSQASLSKMAGLPSSTHIPASKVPEGTSIPAYVTRCPSNGICSRLPPECMTCKTNYSCVYGRSVSFECEAKPQVHCIDQNNTQKTFLINMTCQFCWQLPPSNYLCSNPTNCKTVSCPQERYGQLHRERPHPLPRKSHFSQDALLQLDWRLQMVNSLGFKHHTWRLWGGPVLPGTVAGGAGQALQFWRPGNLDADRCAPDWSWVRGSHRRFALHLSSEANHQADHPEKFTDRTGMIYLESLAHPFLMYSICTRPAFILSLSAGTDDVP</sequence>
<gene>
    <name evidence="1" type="primary">TM2D3</name>
</gene>
<name>A0A8C6VM81_NAJNA</name>
<proteinExistence type="predicted"/>
<dbReference type="Ensembl" id="ENSNNAT00000008329.1">
    <property type="protein sequence ID" value="ENSNNAP00000007937.1"/>
    <property type="gene ID" value="ENSNNAG00000005352.1"/>
</dbReference>
<accession>A0A8C6VM81</accession>
<keyword evidence="2" id="KW-1185">Reference proteome</keyword>
<evidence type="ECO:0000313" key="2">
    <source>
        <dbReference type="Proteomes" id="UP000694559"/>
    </source>
</evidence>
<dbReference type="Proteomes" id="UP000694559">
    <property type="component" value="Unplaced"/>
</dbReference>
<dbReference type="OrthoDB" id="10257855at2759"/>
<reference evidence="1" key="1">
    <citation type="submission" date="2025-08" db="UniProtKB">
        <authorList>
            <consortium name="Ensembl"/>
        </authorList>
    </citation>
    <scope>IDENTIFICATION</scope>
</reference>
<reference evidence="1" key="2">
    <citation type="submission" date="2025-09" db="UniProtKB">
        <authorList>
            <consortium name="Ensembl"/>
        </authorList>
    </citation>
    <scope>IDENTIFICATION</scope>
</reference>
<evidence type="ECO:0000313" key="1">
    <source>
        <dbReference type="Ensembl" id="ENSNNAP00000007937.1"/>
    </source>
</evidence>
<protein>
    <submittedName>
        <fullName evidence="1">TM2 domain containing 3</fullName>
    </submittedName>
</protein>
<dbReference type="AlphaFoldDB" id="A0A8C6VM81"/>
<organism evidence="1 2">
    <name type="scientific">Naja naja</name>
    <name type="common">Indian cobra</name>
    <dbReference type="NCBI Taxonomy" id="35670"/>
    <lineage>
        <taxon>Eukaryota</taxon>
        <taxon>Metazoa</taxon>
        <taxon>Chordata</taxon>
        <taxon>Craniata</taxon>
        <taxon>Vertebrata</taxon>
        <taxon>Euteleostomi</taxon>
        <taxon>Lepidosauria</taxon>
        <taxon>Squamata</taxon>
        <taxon>Bifurcata</taxon>
        <taxon>Unidentata</taxon>
        <taxon>Episquamata</taxon>
        <taxon>Toxicofera</taxon>
        <taxon>Serpentes</taxon>
        <taxon>Colubroidea</taxon>
        <taxon>Elapidae</taxon>
        <taxon>Elapinae</taxon>
        <taxon>Naja</taxon>
    </lineage>
</organism>
<dbReference type="GO" id="GO:0046331">
    <property type="term" value="P:lateral inhibition"/>
    <property type="evidence" value="ECO:0007669"/>
    <property type="project" value="Ensembl"/>
</dbReference>
<dbReference type="GeneTree" id="ENSGT00940000158389"/>